<sequence>MDTYKMFINLIISLSFVLGLIIFISKILGSKVNEINGKKYIKIIDRVQITKENSLIIIKVGKKGYIMSSSSSNMQKLEELSQEEINKIEEDRKNSIYDIKKLYHSDYKTKFLDIFNNFKSKEDKDGKE</sequence>
<accession>A0ABS7AIQ0</accession>
<evidence type="ECO:0000256" key="1">
    <source>
        <dbReference type="ARBA" id="ARBA00004236"/>
    </source>
</evidence>
<reference evidence="7 8" key="1">
    <citation type="submission" date="2021-07" db="EMBL/GenBank/DDBJ databases">
        <title>Clostridium weizhouense sp. nov., an anaerobic bacterium isolated from activated sludge of Petroleum wastewater.</title>
        <authorList>
            <person name="Li Q."/>
        </authorList>
    </citation>
    <scope>NUCLEOTIDE SEQUENCE [LARGE SCALE GENOMIC DNA]</scope>
    <source>
        <strain evidence="7 8">YB-6</strain>
    </source>
</reference>
<evidence type="ECO:0000313" key="7">
    <source>
        <dbReference type="EMBL" id="MBW6408549.1"/>
    </source>
</evidence>
<keyword evidence="5 6" id="KW-0472">Membrane</keyword>
<evidence type="ECO:0000256" key="2">
    <source>
        <dbReference type="ARBA" id="ARBA00022475"/>
    </source>
</evidence>
<keyword evidence="2" id="KW-1003">Cell membrane</keyword>
<evidence type="ECO:0000256" key="6">
    <source>
        <dbReference type="SAM" id="Phobius"/>
    </source>
</evidence>
<keyword evidence="7" id="KW-0969">Cilium</keyword>
<dbReference type="InterPro" id="IPR022781">
    <property type="entry name" value="Flagellar_biosynth_FliO"/>
</dbReference>
<keyword evidence="7" id="KW-0966">Cell projection</keyword>
<feature type="transmembrane region" description="Helical" evidence="6">
    <location>
        <begin position="6"/>
        <end position="29"/>
    </location>
</feature>
<comment type="subcellular location">
    <subcellularLocation>
        <location evidence="1">Cell membrane</location>
    </subcellularLocation>
</comment>
<comment type="caution">
    <text evidence="7">The sequence shown here is derived from an EMBL/GenBank/DDBJ whole genome shotgun (WGS) entry which is preliminary data.</text>
</comment>
<dbReference type="Proteomes" id="UP001519921">
    <property type="component" value="Unassembled WGS sequence"/>
</dbReference>
<keyword evidence="8" id="KW-1185">Reference proteome</keyword>
<organism evidence="7 8">
    <name type="scientific">Clostridium weizhouense</name>
    <dbReference type="NCBI Taxonomy" id="2859781"/>
    <lineage>
        <taxon>Bacteria</taxon>
        <taxon>Bacillati</taxon>
        <taxon>Bacillota</taxon>
        <taxon>Clostridia</taxon>
        <taxon>Eubacteriales</taxon>
        <taxon>Clostridiaceae</taxon>
        <taxon>Clostridium</taxon>
    </lineage>
</organism>
<keyword evidence="3 6" id="KW-0812">Transmembrane</keyword>
<dbReference type="EMBL" id="JAHXPT010000001">
    <property type="protein sequence ID" value="MBW6408549.1"/>
    <property type="molecule type" value="Genomic_DNA"/>
</dbReference>
<gene>
    <name evidence="7" type="ORF">KYD98_00420</name>
</gene>
<evidence type="ECO:0000313" key="8">
    <source>
        <dbReference type="Proteomes" id="UP001519921"/>
    </source>
</evidence>
<proteinExistence type="predicted"/>
<protein>
    <submittedName>
        <fullName evidence="7">Flagellar biosynthetic protein FliO</fullName>
    </submittedName>
</protein>
<evidence type="ECO:0000256" key="3">
    <source>
        <dbReference type="ARBA" id="ARBA00022692"/>
    </source>
</evidence>
<keyword evidence="7" id="KW-0282">Flagellum</keyword>
<evidence type="ECO:0000256" key="4">
    <source>
        <dbReference type="ARBA" id="ARBA00022989"/>
    </source>
</evidence>
<dbReference type="Pfam" id="PF04347">
    <property type="entry name" value="FliO"/>
    <property type="match status" value="1"/>
</dbReference>
<evidence type="ECO:0000256" key="5">
    <source>
        <dbReference type="ARBA" id="ARBA00023136"/>
    </source>
</evidence>
<keyword evidence="4 6" id="KW-1133">Transmembrane helix</keyword>
<name>A0ABS7AIQ0_9CLOT</name>
<dbReference type="RefSeq" id="WP_219777612.1">
    <property type="nucleotide sequence ID" value="NZ_JAHXPT010000001.1"/>
</dbReference>